<dbReference type="InterPro" id="IPR036047">
    <property type="entry name" value="F-box-like_dom_sf"/>
</dbReference>
<dbReference type="PANTHER" id="PTHR34223">
    <property type="entry name" value="OS11G0201299 PROTEIN"/>
    <property type="match status" value="1"/>
</dbReference>
<name>A0A392Q0I8_9FABA</name>
<dbReference type="Pfam" id="PF00646">
    <property type="entry name" value="F-box"/>
    <property type="match status" value="1"/>
</dbReference>
<evidence type="ECO:0000259" key="1">
    <source>
        <dbReference type="Pfam" id="PF00646"/>
    </source>
</evidence>
<dbReference type="Gene3D" id="1.20.1280.50">
    <property type="match status" value="1"/>
</dbReference>
<proteinExistence type="predicted"/>
<feature type="domain" description="F-box" evidence="1">
    <location>
        <begin position="17"/>
        <end position="57"/>
    </location>
</feature>
<organism evidence="2 3">
    <name type="scientific">Trifolium medium</name>
    <dbReference type="NCBI Taxonomy" id="97028"/>
    <lineage>
        <taxon>Eukaryota</taxon>
        <taxon>Viridiplantae</taxon>
        <taxon>Streptophyta</taxon>
        <taxon>Embryophyta</taxon>
        <taxon>Tracheophyta</taxon>
        <taxon>Spermatophyta</taxon>
        <taxon>Magnoliopsida</taxon>
        <taxon>eudicotyledons</taxon>
        <taxon>Gunneridae</taxon>
        <taxon>Pentapetalae</taxon>
        <taxon>rosids</taxon>
        <taxon>fabids</taxon>
        <taxon>Fabales</taxon>
        <taxon>Fabaceae</taxon>
        <taxon>Papilionoideae</taxon>
        <taxon>50 kb inversion clade</taxon>
        <taxon>NPAAA clade</taxon>
        <taxon>Hologalegina</taxon>
        <taxon>IRL clade</taxon>
        <taxon>Trifolieae</taxon>
        <taxon>Trifolium</taxon>
    </lineage>
</organism>
<evidence type="ECO:0000313" key="3">
    <source>
        <dbReference type="Proteomes" id="UP000265520"/>
    </source>
</evidence>
<dbReference type="InterPro" id="IPR001810">
    <property type="entry name" value="F-box_dom"/>
</dbReference>
<reference evidence="2 3" key="1">
    <citation type="journal article" date="2018" name="Front. Plant Sci.">
        <title>Red Clover (Trifolium pratense) and Zigzag Clover (T. medium) - A Picture of Genomic Similarities and Differences.</title>
        <authorList>
            <person name="Dluhosova J."/>
            <person name="Istvanek J."/>
            <person name="Nedelnik J."/>
            <person name="Repkova J."/>
        </authorList>
    </citation>
    <scope>NUCLEOTIDE SEQUENCE [LARGE SCALE GENOMIC DNA]</scope>
    <source>
        <strain evidence="3">cv. 10/8</strain>
        <tissue evidence="2">Leaf</tissue>
    </source>
</reference>
<dbReference type="SUPFAM" id="SSF81383">
    <property type="entry name" value="F-box domain"/>
    <property type="match status" value="1"/>
</dbReference>
<comment type="caution">
    <text evidence="2">The sequence shown here is derived from an EMBL/GenBank/DDBJ whole genome shotgun (WGS) entry which is preliminary data.</text>
</comment>
<dbReference type="AlphaFoldDB" id="A0A392Q0I8"/>
<sequence length="80" mass="9414">MAESSMKRHKVDDTDRINSLPNFVMCHIMSFLPTRSSVATMSLVFRMWRNLWKHLQVFDFTYTSPGNFTKFAFYINAVLS</sequence>
<dbReference type="EMBL" id="LXQA010104503">
    <property type="protein sequence ID" value="MCI17230.1"/>
    <property type="molecule type" value="Genomic_DNA"/>
</dbReference>
<protein>
    <submittedName>
        <fullName evidence="2">F-box/FBD/LRR-repeat protein</fullName>
    </submittedName>
</protein>
<dbReference type="InterPro" id="IPR053197">
    <property type="entry name" value="F-box_SCFL_complex_component"/>
</dbReference>
<accession>A0A392Q0I8</accession>
<dbReference type="PANTHER" id="PTHR34223:SF51">
    <property type="entry name" value="OS06G0556300 PROTEIN"/>
    <property type="match status" value="1"/>
</dbReference>
<evidence type="ECO:0000313" key="2">
    <source>
        <dbReference type="EMBL" id="MCI17230.1"/>
    </source>
</evidence>
<keyword evidence="3" id="KW-1185">Reference proteome</keyword>
<dbReference type="Proteomes" id="UP000265520">
    <property type="component" value="Unassembled WGS sequence"/>
</dbReference>